<name>A0A853AQY2_9PSEU</name>
<gene>
    <name evidence="2" type="ORF">HNR68_002120</name>
</gene>
<dbReference type="EMBL" id="JACCFJ010000001">
    <property type="protein sequence ID" value="NYI83490.1"/>
    <property type="molecule type" value="Genomic_DNA"/>
</dbReference>
<sequence length="69" mass="8200">MSDDDVFNRRWVLAEDELLRMLWRCYAGENPDVVLVELHACRRGERRNPGPFNTRTAGAARRRRHRVVH</sequence>
<comment type="caution">
    <text evidence="2">The sequence shown here is derived from an EMBL/GenBank/DDBJ whole genome shotgun (WGS) entry which is preliminary data.</text>
</comment>
<accession>A0A853AQY2</accession>
<protein>
    <submittedName>
        <fullName evidence="2">Uncharacterized protein</fullName>
    </submittedName>
</protein>
<proteinExistence type="predicted"/>
<evidence type="ECO:0000313" key="3">
    <source>
        <dbReference type="Proteomes" id="UP000587002"/>
    </source>
</evidence>
<evidence type="ECO:0000256" key="1">
    <source>
        <dbReference type="SAM" id="MobiDB-lite"/>
    </source>
</evidence>
<dbReference type="Proteomes" id="UP000587002">
    <property type="component" value="Unassembled WGS sequence"/>
</dbReference>
<feature type="region of interest" description="Disordered" evidence="1">
    <location>
        <begin position="46"/>
        <end position="69"/>
    </location>
</feature>
<keyword evidence="3" id="KW-1185">Reference proteome</keyword>
<evidence type="ECO:0000313" key="2">
    <source>
        <dbReference type="EMBL" id="NYI83490.1"/>
    </source>
</evidence>
<dbReference type="RefSeq" id="WP_179719997.1">
    <property type="nucleotide sequence ID" value="NZ_BAABFH010000001.1"/>
</dbReference>
<organism evidence="2 3">
    <name type="scientific">Saccharopolyspora hordei</name>
    <dbReference type="NCBI Taxonomy" id="1838"/>
    <lineage>
        <taxon>Bacteria</taxon>
        <taxon>Bacillati</taxon>
        <taxon>Actinomycetota</taxon>
        <taxon>Actinomycetes</taxon>
        <taxon>Pseudonocardiales</taxon>
        <taxon>Pseudonocardiaceae</taxon>
        <taxon>Saccharopolyspora</taxon>
    </lineage>
</organism>
<dbReference type="AlphaFoldDB" id="A0A853AQY2"/>
<feature type="compositionally biased region" description="Basic residues" evidence="1">
    <location>
        <begin position="60"/>
        <end position="69"/>
    </location>
</feature>
<reference evidence="2 3" key="1">
    <citation type="submission" date="2020-07" db="EMBL/GenBank/DDBJ databases">
        <title>Sequencing the genomes of 1000 actinobacteria strains.</title>
        <authorList>
            <person name="Klenk H.-P."/>
        </authorList>
    </citation>
    <scope>NUCLEOTIDE SEQUENCE [LARGE SCALE GENOMIC DNA]</scope>
    <source>
        <strain evidence="2 3">DSM 44065</strain>
    </source>
</reference>